<protein>
    <recommendedName>
        <fullName evidence="3">Secreted protein</fullName>
    </recommendedName>
</protein>
<dbReference type="EMBL" id="JAHRIQ010000093">
    <property type="protein sequence ID" value="MEQ2220116.1"/>
    <property type="molecule type" value="Genomic_DNA"/>
</dbReference>
<evidence type="ECO:0008006" key="3">
    <source>
        <dbReference type="Google" id="ProtNLM"/>
    </source>
</evidence>
<gene>
    <name evidence="1" type="ORF">ILYODFUR_002038</name>
</gene>
<proteinExistence type="predicted"/>
<organism evidence="1 2">
    <name type="scientific">Ilyodon furcidens</name>
    <name type="common">goldbreast splitfin</name>
    <dbReference type="NCBI Taxonomy" id="33524"/>
    <lineage>
        <taxon>Eukaryota</taxon>
        <taxon>Metazoa</taxon>
        <taxon>Chordata</taxon>
        <taxon>Craniata</taxon>
        <taxon>Vertebrata</taxon>
        <taxon>Euteleostomi</taxon>
        <taxon>Actinopterygii</taxon>
        <taxon>Neopterygii</taxon>
        <taxon>Teleostei</taxon>
        <taxon>Neoteleostei</taxon>
        <taxon>Acanthomorphata</taxon>
        <taxon>Ovalentaria</taxon>
        <taxon>Atherinomorphae</taxon>
        <taxon>Cyprinodontiformes</taxon>
        <taxon>Goodeidae</taxon>
        <taxon>Ilyodon</taxon>
    </lineage>
</organism>
<comment type="caution">
    <text evidence="1">The sequence shown here is derived from an EMBL/GenBank/DDBJ whole genome shotgun (WGS) entry which is preliminary data.</text>
</comment>
<name>A0ABV0SJV7_9TELE</name>
<evidence type="ECO:0000313" key="2">
    <source>
        <dbReference type="Proteomes" id="UP001482620"/>
    </source>
</evidence>
<keyword evidence="2" id="KW-1185">Reference proteome</keyword>
<accession>A0ABV0SJV7</accession>
<reference evidence="1 2" key="1">
    <citation type="submission" date="2021-06" db="EMBL/GenBank/DDBJ databases">
        <authorList>
            <person name="Palmer J.M."/>
        </authorList>
    </citation>
    <scope>NUCLEOTIDE SEQUENCE [LARGE SCALE GENOMIC DNA]</scope>
    <source>
        <strain evidence="2">if_2019</strain>
        <tissue evidence="1">Muscle</tissue>
    </source>
</reference>
<sequence>MKRIYCAHIELVLTFLLVSWIKVSSVRHLESRKLFYNLTFSLLYNLIPDVPAVLLGLHEAVCSPQTSEAFTCCSWIYTEIKLHTGGLHFTHQVTSELVV</sequence>
<dbReference type="Proteomes" id="UP001482620">
    <property type="component" value="Unassembled WGS sequence"/>
</dbReference>
<evidence type="ECO:0000313" key="1">
    <source>
        <dbReference type="EMBL" id="MEQ2220116.1"/>
    </source>
</evidence>